<dbReference type="Gene3D" id="1.50.10.20">
    <property type="match status" value="1"/>
</dbReference>
<feature type="disulfide bond" evidence="5">
    <location>
        <begin position="156"/>
        <end position="198"/>
    </location>
</feature>
<feature type="chain" id="PRO_5042174800" evidence="6">
    <location>
        <begin position="25"/>
        <end position="436"/>
    </location>
</feature>
<proteinExistence type="predicted"/>
<sequence length="436" mass="49183">MNPSGRVFFTLLVLLNYLGGQILASDALLLNGNNRVAESSKRAASWLLNRRNSQLHWGRLVNSQALLALSRSDVFNSSLPEFQLAIKQVDLDFLLDRLRHGELELYSDRLIPLAVSLTSQCRSPTHYYDYDLLDGLLDYRRKTNNFTFAMEMLAVCGGDGVIRRVHIRRLVWLLNPKMWTSPAISFDTLSMVLMATGCVAEHYDHPYLLPFADKIAEILISKQERDGSFGKKNIVSTAMAIEALQIRGLSVNVDPTIRASIDWLISIQMEDGSFDSDLMATSEALLALSPKGGRSYIHMSQCSGEGTTPRNPMLNDVPIEIQIWIGEQPSIKRQTIHLQVPVNSTIYEALLLAQADGLLRFETKEYSFGHYLLSINNTSEVYDASNVQQGWVIFIFPSADVVHKPDAKYQLKKSVSAYKITSGDRILFWHRNINRE</sequence>
<keyword evidence="2" id="KW-0964">Secreted</keyword>
<dbReference type="Pfam" id="PF01122">
    <property type="entry name" value="Cobalamin_bind"/>
    <property type="match status" value="1"/>
</dbReference>
<evidence type="ECO:0000256" key="4">
    <source>
        <dbReference type="PIRSR" id="PIRSR602157-1"/>
    </source>
</evidence>
<feature type="binding site" evidence="4">
    <location>
        <position position="233"/>
    </location>
    <ligand>
        <name>cyanocob(III)alamin</name>
        <dbReference type="ChEBI" id="CHEBI:17439"/>
    </ligand>
</feature>
<evidence type="ECO:0000313" key="7">
    <source>
        <dbReference type="EMBL" id="KAI9557916.1"/>
    </source>
</evidence>
<keyword evidence="3 6" id="KW-0732">Signal</keyword>
<organism evidence="7 8">
    <name type="scientific">Daphnia sinensis</name>
    <dbReference type="NCBI Taxonomy" id="1820382"/>
    <lineage>
        <taxon>Eukaryota</taxon>
        <taxon>Metazoa</taxon>
        <taxon>Ecdysozoa</taxon>
        <taxon>Arthropoda</taxon>
        <taxon>Crustacea</taxon>
        <taxon>Branchiopoda</taxon>
        <taxon>Diplostraca</taxon>
        <taxon>Cladocera</taxon>
        <taxon>Anomopoda</taxon>
        <taxon>Daphniidae</taxon>
        <taxon>Daphnia</taxon>
        <taxon>Daphnia similis group</taxon>
    </lineage>
</organism>
<dbReference type="Gene3D" id="2.170.130.30">
    <property type="match status" value="1"/>
</dbReference>
<dbReference type="InterPro" id="IPR008930">
    <property type="entry name" value="Terpenoid_cyclase/PrenylTrfase"/>
</dbReference>
<dbReference type="SUPFAM" id="SSF48239">
    <property type="entry name" value="Terpenoid cyclases/Protein prenyltransferases"/>
    <property type="match status" value="1"/>
</dbReference>
<dbReference type="InterPro" id="IPR002157">
    <property type="entry name" value="Cbl-bd_prot"/>
</dbReference>
<dbReference type="AlphaFoldDB" id="A0AAD5KQ75"/>
<keyword evidence="8" id="KW-1185">Reference proteome</keyword>
<evidence type="ECO:0000256" key="1">
    <source>
        <dbReference type="ARBA" id="ARBA00004613"/>
    </source>
</evidence>
<evidence type="ECO:0000256" key="2">
    <source>
        <dbReference type="ARBA" id="ARBA00022525"/>
    </source>
</evidence>
<dbReference type="InterPro" id="IPR051588">
    <property type="entry name" value="Cobalamin_Transport"/>
</dbReference>
<dbReference type="PANTHER" id="PTHR10559">
    <property type="entry name" value="TRANSCOBALAMIN-1/GASTRIC INTRINSIC FACTOR"/>
    <property type="match status" value="1"/>
</dbReference>
<evidence type="ECO:0000256" key="3">
    <source>
        <dbReference type="ARBA" id="ARBA00022729"/>
    </source>
</evidence>
<evidence type="ECO:0000256" key="5">
    <source>
        <dbReference type="PIRSR" id="PIRSR602157-2"/>
    </source>
</evidence>
<reference evidence="7 8" key="1">
    <citation type="submission" date="2022-05" db="EMBL/GenBank/DDBJ databases">
        <title>A multi-omics perspective on studying reproductive biology in Daphnia sinensis.</title>
        <authorList>
            <person name="Jia J."/>
        </authorList>
    </citation>
    <scope>NUCLEOTIDE SEQUENCE [LARGE SCALE GENOMIC DNA]</scope>
    <source>
        <strain evidence="7 8">WSL</strain>
    </source>
</reference>
<dbReference type="GO" id="GO:0015889">
    <property type="term" value="P:cobalamin transport"/>
    <property type="evidence" value="ECO:0007669"/>
    <property type="project" value="InterPro"/>
</dbReference>
<protein>
    <submittedName>
        <fullName evidence="7">Cobalamin-binding-like protein</fullName>
    </submittedName>
</protein>
<feature type="binding site" evidence="4">
    <location>
        <position position="187"/>
    </location>
    <ligand>
        <name>cyanocob(III)alamin</name>
        <dbReference type="ChEBI" id="CHEBI:17439"/>
    </ligand>
</feature>
<comment type="subcellular location">
    <subcellularLocation>
        <location evidence="1">Secreted</location>
    </subcellularLocation>
</comment>
<dbReference type="GO" id="GO:0005615">
    <property type="term" value="C:extracellular space"/>
    <property type="evidence" value="ECO:0007669"/>
    <property type="project" value="TreeGrafter"/>
</dbReference>
<gene>
    <name evidence="7" type="ORF">GHT06_014668</name>
</gene>
<dbReference type="Proteomes" id="UP000820818">
    <property type="component" value="Linkage Group LG5"/>
</dbReference>
<keyword evidence="5" id="KW-1015">Disulfide bond</keyword>
<dbReference type="EMBL" id="WJBH02000005">
    <property type="protein sequence ID" value="KAI9557916.1"/>
    <property type="molecule type" value="Genomic_DNA"/>
</dbReference>
<evidence type="ECO:0000313" key="8">
    <source>
        <dbReference type="Proteomes" id="UP000820818"/>
    </source>
</evidence>
<keyword evidence="4" id="KW-0170">Cobalt</keyword>
<dbReference type="PANTHER" id="PTHR10559:SF18">
    <property type="entry name" value="TRANSCOBALAMIN II"/>
    <property type="match status" value="1"/>
</dbReference>
<dbReference type="GO" id="GO:0031419">
    <property type="term" value="F:cobalamin binding"/>
    <property type="evidence" value="ECO:0007669"/>
    <property type="project" value="InterPro"/>
</dbReference>
<name>A0AAD5KQ75_9CRUS</name>
<accession>A0AAD5KQ75</accession>
<evidence type="ECO:0000256" key="6">
    <source>
        <dbReference type="SAM" id="SignalP"/>
    </source>
</evidence>
<feature type="signal peptide" evidence="6">
    <location>
        <begin position="1"/>
        <end position="24"/>
    </location>
</feature>
<comment type="caution">
    <text evidence="7">The sequence shown here is derived from an EMBL/GenBank/DDBJ whole genome shotgun (WGS) entry which is preliminary data.</text>
</comment>
<feature type="binding site" evidence="4">
    <location>
        <begin position="371"/>
        <end position="372"/>
    </location>
    <ligand>
        <name>cyanocob(III)alamin</name>
        <dbReference type="ChEBI" id="CHEBI:17439"/>
    </ligand>
</feature>